<evidence type="ECO:0000313" key="9">
    <source>
        <dbReference type="EMBL" id="QEC48046.1"/>
    </source>
</evidence>
<evidence type="ECO:0000256" key="1">
    <source>
        <dbReference type="ARBA" id="ARBA00004651"/>
    </source>
</evidence>
<dbReference type="GO" id="GO:0005886">
    <property type="term" value="C:plasma membrane"/>
    <property type="evidence" value="ECO:0007669"/>
    <property type="project" value="UniProtKB-SubCell"/>
</dbReference>
<dbReference type="Gene3D" id="1.20.1640.10">
    <property type="entry name" value="Multidrug efflux transporter AcrB transmembrane domain"/>
    <property type="match status" value="2"/>
</dbReference>
<comment type="subcellular location">
    <subcellularLocation>
        <location evidence="1">Cell membrane</location>
        <topology evidence="1">Multi-pass membrane protein</topology>
    </subcellularLocation>
</comment>
<keyword evidence="5 7" id="KW-1133">Transmembrane helix</keyword>
<dbReference type="PANTHER" id="PTHR33406">
    <property type="entry name" value="MEMBRANE PROTEIN MJ1562-RELATED"/>
    <property type="match status" value="1"/>
</dbReference>
<dbReference type="AlphaFoldDB" id="A0A5B8U4K7"/>
<feature type="transmembrane region" description="Helical" evidence="7">
    <location>
        <begin position="541"/>
        <end position="568"/>
    </location>
</feature>
<feature type="transmembrane region" description="Helical" evidence="7">
    <location>
        <begin position="615"/>
        <end position="643"/>
    </location>
</feature>
<feature type="transmembrane region" description="Helical" evidence="7">
    <location>
        <begin position="276"/>
        <end position="299"/>
    </location>
</feature>
<dbReference type="Pfam" id="PF03176">
    <property type="entry name" value="MMPL"/>
    <property type="match status" value="2"/>
</dbReference>
<dbReference type="InterPro" id="IPR000731">
    <property type="entry name" value="SSD"/>
</dbReference>
<dbReference type="InterPro" id="IPR004869">
    <property type="entry name" value="MMPL_dom"/>
</dbReference>
<dbReference type="RefSeq" id="WP_146919186.1">
    <property type="nucleotide sequence ID" value="NZ_CP042430.1"/>
</dbReference>
<comment type="similarity">
    <text evidence="2">Belongs to the resistance-nodulation-cell division (RND) (TC 2.A.6) family. MmpL subfamily.</text>
</comment>
<dbReference type="KEGG" id="bsol:FSW04_11010"/>
<dbReference type="Proteomes" id="UP000321805">
    <property type="component" value="Chromosome"/>
</dbReference>
<evidence type="ECO:0000256" key="3">
    <source>
        <dbReference type="ARBA" id="ARBA00022475"/>
    </source>
</evidence>
<keyword evidence="6 7" id="KW-0472">Membrane</keyword>
<keyword evidence="4 7" id="KW-0812">Transmembrane</keyword>
<feature type="transmembrane region" description="Helical" evidence="7">
    <location>
        <begin position="203"/>
        <end position="224"/>
    </location>
</feature>
<reference evidence="9 10" key="1">
    <citation type="journal article" date="2018" name="J. Microbiol.">
        <title>Baekduia soli gen. nov., sp. nov., a novel bacterium isolated from the soil of Baekdu Mountain and proposal of a novel family name, Baekduiaceae fam. nov.</title>
        <authorList>
            <person name="An D.S."/>
            <person name="Siddiqi M.Z."/>
            <person name="Kim K.H."/>
            <person name="Yu H.S."/>
            <person name="Im W.T."/>
        </authorList>
    </citation>
    <scope>NUCLEOTIDE SEQUENCE [LARGE SCALE GENOMIC DNA]</scope>
    <source>
        <strain evidence="9 10">BR7-21</strain>
    </source>
</reference>
<feature type="transmembrane region" description="Helical" evidence="7">
    <location>
        <begin position="574"/>
        <end position="594"/>
    </location>
</feature>
<protein>
    <submittedName>
        <fullName evidence="9">MMPL family transporter</fullName>
    </submittedName>
</protein>
<evidence type="ECO:0000259" key="8">
    <source>
        <dbReference type="PROSITE" id="PS50156"/>
    </source>
</evidence>
<name>A0A5B8U4K7_9ACTN</name>
<feature type="transmembrane region" description="Helical" evidence="7">
    <location>
        <begin position="372"/>
        <end position="390"/>
    </location>
</feature>
<feature type="transmembrane region" description="Helical" evidence="7">
    <location>
        <begin position="517"/>
        <end position="534"/>
    </location>
</feature>
<accession>A0A5B8U4K7</accession>
<sequence>MTRFLTLPAGRRAKWIVFAVWIVAIFAVSAAQLPSKFSAAEKNESTSFLPGSAESTKALAVTKRLQGGERAATVIVYQRREGLAAADRARIAADVRRLDATGPEFPQATRFSAPTLSQDGSTALIVNSLKGNGKGSTIRDPVERYRSLVSGDRGGLVVKVTGPAGFSADAIKVFEGINGTLIGAAVLLVLVLLIIIYRSPFFWFFPLLAVGFGELVSRAAGYGLTQLGVTVNGQSSSILSVLVLGAGTDYALLLVARYREELRHEEDRHVAMARALSTAGPAIVASALTVSIGLLSLSLAKVNGTSGLGPIGAMGILVALVSQMTFLPALLVIVGRRPFWPYVPHVGDRGTDATHGAWRRIGERVAARPGRVALATTALLAVMCFGLLNFSDGLTQSSSFRDRVESVDGQKLIAAAFPAGASAPTDIVVRDAARVAAVVAAVQRVDGVAQVRPTGARGPEGTLLAAALTVDPYAKQAYDLVPKIRAAARSADPRALVGGPSAVEHDLRAASAQDTRLLVPLTLLIVFVILGLLLRAIVAPLLLIATVVLSFAASLGLSALVFDVIFGFPGSDPSLPLFAFIFLVALGVDYNIFLMARVREEAMRLGTREGMLRGLAVTGGVITSAGIVLAGTFSVLAVLPLVFLTELGFTIAFGVLLDTFLVRSVLVPALVLRIGPRAWWPSALAGEDRGATGRAGSGPVPTG</sequence>
<feature type="transmembrane region" description="Helical" evidence="7">
    <location>
        <begin position="236"/>
        <end position="255"/>
    </location>
</feature>
<evidence type="ECO:0000256" key="7">
    <source>
        <dbReference type="SAM" id="Phobius"/>
    </source>
</evidence>
<organism evidence="9 10">
    <name type="scientific">Baekduia soli</name>
    <dbReference type="NCBI Taxonomy" id="496014"/>
    <lineage>
        <taxon>Bacteria</taxon>
        <taxon>Bacillati</taxon>
        <taxon>Actinomycetota</taxon>
        <taxon>Thermoleophilia</taxon>
        <taxon>Solirubrobacterales</taxon>
        <taxon>Baekduiaceae</taxon>
        <taxon>Baekduia</taxon>
    </lineage>
</organism>
<feature type="domain" description="SSD" evidence="8">
    <location>
        <begin position="227"/>
        <end position="333"/>
    </location>
</feature>
<keyword evidence="10" id="KW-1185">Reference proteome</keyword>
<evidence type="ECO:0000256" key="4">
    <source>
        <dbReference type="ARBA" id="ARBA00022692"/>
    </source>
</evidence>
<proteinExistence type="inferred from homology"/>
<feature type="transmembrane region" description="Helical" evidence="7">
    <location>
        <begin position="176"/>
        <end position="196"/>
    </location>
</feature>
<evidence type="ECO:0000313" key="10">
    <source>
        <dbReference type="Proteomes" id="UP000321805"/>
    </source>
</evidence>
<gene>
    <name evidence="9" type="ORF">FSW04_11010</name>
</gene>
<feature type="transmembrane region" description="Helical" evidence="7">
    <location>
        <begin position="649"/>
        <end position="672"/>
    </location>
</feature>
<feature type="transmembrane region" description="Helical" evidence="7">
    <location>
        <begin position="311"/>
        <end position="334"/>
    </location>
</feature>
<dbReference type="EMBL" id="CP042430">
    <property type="protein sequence ID" value="QEC48046.1"/>
    <property type="molecule type" value="Genomic_DNA"/>
</dbReference>
<feature type="domain" description="SSD" evidence="8">
    <location>
        <begin position="544"/>
        <end position="672"/>
    </location>
</feature>
<dbReference type="SUPFAM" id="SSF82866">
    <property type="entry name" value="Multidrug efflux transporter AcrB transmembrane domain"/>
    <property type="match status" value="2"/>
</dbReference>
<evidence type="ECO:0000256" key="6">
    <source>
        <dbReference type="ARBA" id="ARBA00023136"/>
    </source>
</evidence>
<dbReference type="OrthoDB" id="2365435at2"/>
<dbReference type="PROSITE" id="PS50156">
    <property type="entry name" value="SSD"/>
    <property type="match status" value="2"/>
</dbReference>
<evidence type="ECO:0000256" key="2">
    <source>
        <dbReference type="ARBA" id="ARBA00010157"/>
    </source>
</evidence>
<dbReference type="InterPro" id="IPR050545">
    <property type="entry name" value="Mycobact_MmpL"/>
</dbReference>
<evidence type="ECO:0000256" key="5">
    <source>
        <dbReference type="ARBA" id="ARBA00022989"/>
    </source>
</evidence>
<dbReference type="PANTHER" id="PTHR33406:SF6">
    <property type="entry name" value="MEMBRANE PROTEIN YDGH-RELATED"/>
    <property type="match status" value="1"/>
</dbReference>
<keyword evidence="3" id="KW-1003">Cell membrane</keyword>